<accession>A0A7T7L2D2</accession>
<gene>
    <name evidence="1" type="ORF">JEQ17_41125</name>
</gene>
<evidence type="ECO:0000313" key="1">
    <source>
        <dbReference type="EMBL" id="QQM45182.1"/>
    </source>
</evidence>
<name>A0A7T7L2D2_9ACTN</name>
<sequence>MIRSNRTRRAIIKARSIATRAAARIARRGTATIASHCLAVGLTRAEASSVAGSLRDKTEKAGVVGVTGRAFRKGAARPCTRYTAREVAALVALYRPRKPAYKLAAAKLALAA</sequence>
<dbReference type="AlphaFoldDB" id="A0A7T7L2D2"/>
<organism evidence="1 2">
    <name type="scientific">Streptomyces liliifuscus</name>
    <dbReference type="NCBI Taxonomy" id="2797636"/>
    <lineage>
        <taxon>Bacteria</taxon>
        <taxon>Bacillati</taxon>
        <taxon>Actinomycetota</taxon>
        <taxon>Actinomycetes</taxon>
        <taxon>Kitasatosporales</taxon>
        <taxon>Streptomycetaceae</taxon>
        <taxon>Streptomyces</taxon>
    </lineage>
</organism>
<dbReference type="RefSeq" id="WP_200399991.1">
    <property type="nucleotide sequence ID" value="NZ_CP066831.1"/>
</dbReference>
<proteinExistence type="predicted"/>
<dbReference type="KEGG" id="slf:JEQ17_41125"/>
<dbReference type="EMBL" id="CP066831">
    <property type="protein sequence ID" value="QQM45182.1"/>
    <property type="molecule type" value="Genomic_DNA"/>
</dbReference>
<protein>
    <submittedName>
        <fullName evidence="1">Uncharacterized protein</fullName>
    </submittedName>
</protein>
<reference evidence="1 2" key="1">
    <citation type="submission" date="2020-12" db="EMBL/GenBank/DDBJ databases">
        <title>A novel species.</title>
        <authorList>
            <person name="Li K."/>
        </authorList>
    </citation>
    <scope>NUCLEOTIDE SEQUENCE [LARGE SCALE GENOMIC DNA]</scope>
    <source>
        <strain evidence="1 2">ZYC-3</strain>
    </source>
</reference>
<dbReference type="Proteomes" id="UP000595636">
    <property type="component" value="Chromosome"/>
</dbReference>
<keyword evidence="2" id="KW-1185">Reference proteome</keyword>
<evidence type="ECO:0000313" key="2">
    <source>
        <dbReference type="Proteomes" id="UP000595636"/>
    </source>
</evidence>